<feature type="domain" description="ABC transporter" evidence="12">
    <location>
        <begin position="258"/>
        <end position="503"/>
    </location>
</feature>
<dbReference type="GO" id="GO:0005524">
    <property type="term" value="F:ATP binding"/>
    <property type="evidence" value="ECO:0007669"/>
    <property type="project" value="UniProtKB-UniRule"/>
</dbReference>
<dbReference type="InterPro" id="IPR027417">
    <property type="entry name" value="P-loop_NTPase"/>
</dbReference>
<dbReference type="GO" id="GO:0016887">
    <property type="term" value="F:ATP hydrolysis activity"/>
    <property type="evidence" value="ECO:0007669"/>
    <property type="project" value="InterPro"/>
</dbReference>
<evidence type="ECO:0000313" key="14">
    <source>
        <dbReference type="Proteomes" id="UP000295008"/>
    </source>
</evidence>
<dbReference type="GO" id="GO:0005886">
    <property type="term" value="C:plasma membrane"/>
    <property type="evidence" value="ECO:0007669"/>
    <property type="project" value="UniProtKB-SubCell"/>
</dbReference>
<comment type="subcellular location">
    <subcellularLocation>
        <location evidence="2">Cell inner membrane</location>
    </subcellularLocation>
    <subcellularLocation>
        <location evidence="1 11">Cell membrane</location>
        <topology evidence="1 11">Peripheral membrane protein</topology>
    </subcellularLocation>
</comment>
<feature type="domain" description="ABC transporter" evidence="12">
    <location>
        <begin position="8"/>
        <end position="247"/>
    </location>
</feature>
<comment type="similarity">
    <text evidence="11">Belongs to the ABC transporter superfamily.</text>
</comment>
<name>A0A4R1QN89_HYDET</name>
<dbReference type="PROSITE" id="PS00211">
    <property type="entry name" value="ABC_TRANSPORTER_1"/>
    <property type="match status" value="1"/>
</dbReference>
<keyword evidence="6" id="KW-0677">Repeat</keyword>
<evidence type="ECO:0000256" key="7">
    <source>
        <dbReference type="ARBA" id="ARBA00022741"/>
    </source>
</evidence>
<dbReference type="SUPFAM" id="SSF52540">
    <property type="entry name" value="P-loop containing nucleoside triphosphate hydrolases"/>
    <property type="match status" value="2"/>
</dbReference>
<dbReference type="FunFam" id="3.40.50.300:FF:000126">
    <property type="entry name" value="Galactose/methyl galactoside import ATP-binding protein MglA"/>
    <property type="match status" value="1"/>
</dbReference>
<evidence type="ECO:0000256" key="8">
    <source>
        <dbReference type="ARBA" id="ARBA00022840"/>
    </source>
</evidence>
<dbReference type="EC" id="7.5.2.11" evidence="11"/>
<dbReference type="FunFam" id="3.40.50.300:FF:000127">
    <property type="entry name" value="Ribose import ATP-binding protein RbsA"/>
    <property type="match status" value="1"/>
</dbReference>
<dbReference type="RefSeq" id="WP_132017950.1">
    <property type="nucleotide sequence ID" value="NZ_SLUN01000060.1"/>
</dbReference>
<evidence type="ECO:0000256" key="10">
    <source>
        <dbReference type="ARBA" id="ARBA00023136"/>
    </source>
</evidence>
<dbReference type="CDD" id="cd03215">
    <property type="entry name" value="ABC_Carb_Monos_II"/>
    <property type="match status" value="1"/>
</dbReference>
<evidence type="ECO:0000256" key="5">
    <source>
        <dbReference type="ARBA" id="ARBA00022597"/>
    </source>
</evidence>
<keyword evidence="4 11" id="KW-1003">Cell membrane</keyword>
<organism evidence="13 14">
    <name type="scientific">Hydrogenispora ethanolica</name>
    <dbReference type="NCBI Taxonomy" id="1082276"/>
    <lineage>
        <taxon>Bacteria</taxon>
        <taxon>Bacillati</taxon>
        <taxon>Bacillota</taxon>
        <taxon>Hydrogenispora</taxon>
    </lineage>
</organism>
<comment type="catalytic activity">
    <reaction evidence="11">
        <text>D-galactose(out) + ATP + H2O = D-galactose(in) + ADP + phosphate + H(+)</text>
        <dbReference type="Rhea" id="RHEA:60156"/>
        <dbReference type="ChEBI" id="CHEBI:4139"/>
        <dbReference type="ChEBI" id="CHEBI:15377"/>
        <dbReference type="ChEBI" id="CHEBI:15378"/>
        <dbReference type="ChEBI" id="CHEBI:30616"/>
        <dbReference type="ChEBI" id="CHEBI:43474"/>
        <dbReference type="ChEBI" id="CHEBI:456216"/>
        <dbReference type="EC" id="7.5.2.11"/>
    </reaction>
</comment>
<dbReference type="CDD" id="cd03216">
    <property type="entry name" value="ABC_Carb_Monos_I"/>
    <property type="match status" value="1"/>
</dbReference>
<keyword evidence="7 11" id="KW-0547">Nucleotide-binding</keyword>
<dbReference type="AlphaFoldDB" id="A0A4R1QN89"/>
<dbReference type="Gene3D" id="3.40.50.300">
    <property type="entry name" value="P-loop containing nucleotide triphosphate hydrolases"/>
    <property type="match status" value="2"/>
</dbReference>
<protein>
    <recommendedName>
        <fullName evidence="11">Ribose/galactose/methyl galactoside import ATP-binding protein</fullName>
        <ecNumber evidence="11">7.5.2.11</ecNumber>
    </recommendedName>
</protein>
<dbReference type="InterPro" id="IPR003439">
    <property type="entry name" value="ABC_transporter-like_ATP-bd"/>
</dbReference>
<dbReference type="OrthoDB" id="501320at2"/>
<dbReference type="InterPro" id="IPR003593">
    <property type="entry name" value="AAA+_ATPase"/>
</dbReference>
<evidence type="ECO:0000256" key="3">
    <source>
        <dbReference type="ARBA" id="ARBA00022448"/>
    </source>
</evidence>
<gene>
    <name evidence="13" type="ORF">EDC14_106016</name>
</gene>
<dbReference type="PROSITE" id="PS50893">
    <property type="entry name" value="ABC_TRANSPORTER_2"/>
    <property type="match status" value="2"/>
</dbReference>
<evidence type="ECO:0000256" key="2">
    <source>
        <dbReference type="ARBA" id="ARBA00004533"/>
    </source>
</evidence>
<evidence type="ECO:0000256" key="11">
    <source>
        <dbReference type="RuleBase" id="RU367029"/>
    </source>
</evidence>
<keyword evidence="9 11" id="KW-1278">Translocase</keyword>
<evidence type="ECO:0000256" key="1">
    <source>
        <dbReference type="ARBA" id="ARBA00004202"/>
    </source>
</evidence>
<evidence type="ECO:0000256" key="6">
    <source>
        <dbReference type="ARBA" id="ARBA00022737"/>
    </source>
</evidence>
<reference evidence="13 14" key="1">
    <citation type="submission" date="2019-03" db="EMBL/GenBank/DDBJ databases">
        <title>Genomic Encyclopedia of Type Strains, Phase IV (KMG-IV): sequencing the most valuable type-strain genomes for metagenomic binning, comparative biology and taxonomic classification.</title>
        <authorList>
            <person name="Goeker M."/>
        </authorList>
    </citation>
    <scope>NUCLEOTIDE SEQUENCE [LARGE SCALE GENOMIC DNA]</scope>
    <source>
        <strain evidence="13 14">LX-B</strain>
    </source>
</reference>
<dbReference type="Proteomes" id="UP000295008">
    <property type="component" value="Unassembled WGS sequence"/>
</dbReference>
<proteinExistence type="inferred from homology"/>
<dbReference type="PANTHER" id="PTHR43790:SF7">
    <property type="entry name" value="GALACTOSE_METHYL GALACTOSIDE IMPORT ATP-BINDING PROTEIN MGLA"/>
    <property type="match status" value="1"/>
</dbReference>
<evidence type="ECO:0000259" key="12">
    <source>
        <dbReference type="PROSITE" id="PS50893"/>
    </source>
</evidence>
<dbReference type="SMART" id="SM00382">
    <property type="entry name" value="AAA"/>
    <property type="match status" value="2"/>
</dbReference>
<keyword evidence="10 11" id="KW-0472">Membrane</keyword>
<dbReference type="InterPro" id="IPR050107">
    <property type="entry name" value="ABC_carbohydrate_import_ATPase"/>
</dbReference>
<dbReference type="InterPro" id="IPR017871">
    <property type="entry name" value="ABC_transporter-like_CS"/>
</dbReference>
<dbReference type="Pfam" id="PF00005">
    <property type="entry name" value="ABC_tran"/>
    <property type="match status" value="2"/>
</dbReference>
<keyword evidence="3 11" id="KW-0813">Transport</keyword>
<keyword evidence="14" id="KW-1185">Reference proteome</keyword>
<keyword evidence="8 11" id="KW-0067">ATP-binding</keyword>
<evidence type="ECO:0000256" key="9">
    <source>
        <dbReference type="ARBA" id="ARBA00022967"/>
    </source>
</evidence>
<dbReference type="PANTHER" id="PTHR43790">
    <property type="entry name" value="CARBOHYDRATE TRANSPORT ATP-BINDING PROTEIN MG119-RELATED"/>
    <property type="match status" value="1"/>
</dbReference>
<sequence length="514" mass="57239">MKDSPFLLELNHLSKEFPGVKALDDVTLKVRPGTVHALMGENGAGKSTLMKCLFGMYTPDAGAILLNGRRMELHEPKDALENGITMIHQELHPVPHRNVMENMWLGRFPVKKIGPLTFVDHSKMYRDTQAIFKSLEMAIDPLTIVGSLSVSKVQSIEIAKAVSFDAKVIIMDEPTSSLTENEVEHLFRIIRELKSRGVAVIYISHKMEEILRISDEVTIMRDGKTVGTWPAAELTTDLIIARMVGRDLTQRFPERHNTPGDVLLKVEGLSSPFPKSFRDISFELRQGEILGLGGLVGAQRTELMEALFGLRAIAAGSIRLNGRPITVRSAEEAIRHKMALLTEERRATGIFPVLSVQENALIANQGRYVKHFLLDEKRRAADAASSIKQLQVKTPSLQTLIKDLSGGNQQKVLLARWLLTEPDILLLDEPTRGIDVGAKFEIYTLIAELARQGKGIIMISSEMPELLGMSDRIAVMCEGRLSGIVDAKQTSQEEIMRLATQFMAQSKEERSDEF</sequence>
<comment type="function">
    <text evidence="11">Part of an ABC transporter complex involved in carbohydrate import. Could be involved in ribose, galactose and/or methyl galactoside import. Responsible for energy coupling to the transport system.</text>
</comment>
<evidence type="ECO:0000256" key="4">
    <source>
        <dbReference type="ARBA" id="ARBA00022475"/>
    </source>
</evidence>
<dbReference type="GO" id="GO:0015749">
    <property type="term" value="P:monosaccharide transmembrane transport"/>
    <property type="evidence" value="ECO:0007669"/>
    <property type="project" value="UniProtKB-ARBA"/>
</dbReference>
<dbReference type="EMBL" id="SLUN01000060">
    <property type="protein sequence ID" value="TCL54757.1"/>
    <property type="molecule type" value="Genomic_DNA"/>
</dbReference>
<keyword evidence="5 11" id="KW-0762">Sugar transport</keyword>
<accession>A0A4R1QN89</accession>
<evidence type="ECO:0000313" key="13">
    <source>
        <dbReference type="EMBL" id="TCL54757.1"/>
    </source>
</evidence>
<comment type="caution">
    <text evidence="13">The sequence shown here is derived from an EMBL/GenBank/DDBJ whole genome shotgun (WGS) entry which is preliminary data.</text>
</comment>
<dbReference type="GO" id="GO:0043211">
    <property type="term" value="F:ABC-type carbohydrate transporter activity"/>
    <property type="evidence" value="ECO:0007669"/>
    <property type="project" value="UniProtKB-UniRule"/>
</dbReference>